<feature type="region of interest" description="Disordered" evidence="1">
    <location>
        <begin position="1"/>
        <end position="23"/>
    </location>
</feature>
<feature type="compositionally biased region" description="Low complexity" evidence="1">
    <location>
        <begin position="54"/>
        <end position="69"/>
    </location>
</feature>
<protein>
    <recommendedName>
        <fullName evidence="4">Sialidase domain-containing protein</fullName>
    </recommendedName>
</protein>
<dbReference type="Proteomes" id="UP000030013">
    <property type="component" value="Unassembled WGS sequence"/>
</dbReference>
<feature type="compositionally biased region" description="Basic and acidic residues" evidence="1">
    <location>
        <begin position="8"/>
        <end position="23"/>
    </location>
</feature>
<evidence type="ECO:0000313" key="2">
    <source>
        <dbReference type="EMBL" id="KGN41739.1"/>
    </source>
</evidence>
<dbReference type="RefSeq" id="WP_035935510.1">
    <property type="nucleotide sequence ID" value="NZ_AVPL01000013.1"/>
</dbReference>
<evidence type="ECO:0000313" key="3">
    <source>
        <dbReference type="Proteomes" id="UP000030013"/>
    </source>
</evidence>
<evidence type="ECO:0000256" key="1">
    <source>
        <dbReference type="SAM" id="MobiDB-lite"/>
    </source>
</evidence>
<feature type="region of interest" description="Disordered" evidence="1">
    <location>
        <begin position="47"/>
        <end position="95"/>
    </location>
</feature>
<dbReference type="EMBL" id="AVPL01000013">
    <property type="protein sequence ID" value="KGN41739.1"/>
    <property type="molecule type" value="Genomic_DNA"/>
</dbReference>
<sequence length="224" mass="23176">MRGTPKAVGDRVADWLDGSDPRTTRRVGWGAVVAFAVAFGWPLAASDGGGPGGSPSAVAVRAPAAAPGDAPRPRPTCSPGAAAPDPRSAGLSNVSPSRVGIGGVVESTRWGRKGSRGLWGVAAVAECGSSWLDAVWIAPSGQKQRHRMSRPEEPAVGVVADGLDGAISAYSVRTDASGRISAILHISTDWGRTWEEREVPASAEGDVRAGTLSARWRQWPLLRG</sequence>
<comment type="caution">
    <text evidence="2">The sequence shown here is derived from an EMBL/GenBank/DDBJ whole genome shotgun (WGS) entry which is preliminary data.</text>
</comment>
<accession>A0A0A0JYB6</accession>
<keyword evidence="3" id="KW-1185">Reference proteome</keyword>
<dbReference type="OrthoDB" id="4842899at2"/>
<organism evidence="2 3">
    <name type="scientific">Knoellia aerolata DSM 18566</name>
    <dbReference type="NCBI Taxonomy" id="1385519"/>
    <lineage>
        <taxon>Bacteria</taxon>
        <taxon>Bacillati</taxon>
        <taxon>Actinomycetota</taxon>
        <taxon>Actinomycetes</taxon>
        <taxon>Micrococcales</taxon>
        <taxon>Intrasporangiaceae</taxon>
        <taxon>Knoellia</taxon>
    </lineage>
</organism>
<evidence type="ECO:0008006" key="4">
    <source>
        <dbReference type="Google" id="ProtNLM"/>
    </source>
</evidence>
<gene>
    <name evidence="2" type="ORF">N801_06185</name>
</gene>
<dbReference type="AlphaFoldDB" id="A0A0A0JYB6"/>
<proteinExistence type="predicted"/>
<reference evidence="2 3" key="1">
    <citation type="submission" date="2013-08" db="EMBL/GenBank/DDBJ databases">
        <title>The genome sequence of Knoellia aerolata.</title>
        <authorList>
            <person name="Zhu W."/>
            <person name="Wang G."/>
        </authorList>
    </citation>
    <scope>NUCLEOTIDE SEQUENCE [LARGE SCALE GENOMIC DNA]</scope>
    <source>
        <strain evidence="2 3">DSM 18566</strain>
    </source>
</reference>
<name>A0A0A0JYB6_9MICO</name>